<dbReference type="RefSeq" id="WP_245702876.1">
    <property type="nucleotide sequence ID" value="NZ_FNDT01000014.1"/>
</dbReference>
<reference evidence="2 3" key="1">
    <citation type="submission" date="2016-10" db="EMBL/GenBank/DDBJ databases">
        <authorList>
            <person name="de Groot N.N."/>
        </authorList>
    </citation>
    <scope>NUCLEOTIDE SEQUENCE [LARGE SCALE GENOMIC DNA]</scope>
    <source>
        <strain evidence="2 3">NP_1H</strain>
    </source>
</reference>
<dbReference type="EMBL" id="FNDT01000014">
    <property type="protein sequence ID" value="SDI57502.1"/>
    <property type="molecule type" value="Genomic_DNA"/>
</dbReference>
<dbReference type="Pfam" id="PF02585">
    <property type="entry name" value="PIG-L"/>
    <property type="match status" value="1"/>
</dbReference>
<dbReference type="PANTHER" id="PTHR12993">
    <property type="entry name" value="N-ACETYLGLUCOSAMINYL-PHOSPHATIDYLINOSITOL DE-N-ACETYLASE-RELATED"/>
    <property type="match status" value="1"/>
</dbReference>
<dbReference type="STRING" id="335973.SAMN04488693_11470"/>
<protein>
    <submittedName>
        <fullName evidence="2">GlcNAc-PI de-N-acetylase</fullName>
    </submittedName>
</protein>
<organism evidence="2 3">
    <name type="scientific">Arthrobacter subterraneus</name>
    <dbReference type="NCBI Taxonomy" id="335973"/>
    <lineage>
        <taxon>Bacteria</taxon>
        <taxon>Bacillati</taxon>
        <taxon>Actinomycetota</taxon>
        <taxon>Actinomycetes</taxon>
        <taxon>Micrococcales</taxon>
        <taxon>Micrococcaceae</taxon>
        <taxon>Arthrobacter</taxon>
    </lineage>
</organism>
<dbReference type="Proteomes" id="UP000199258">
    <property type="component" value="Unassembled WGS sequence"/>
</dbReference>
<name>A0A1G8LP63_9MICC</name>
<dbReference type="SUPFAM" id="SSF102588">
    <property type="entry name" value="LmbE-like"/>
    <property type="match status" value="1"/>
</dbReference>
<dbReference type="InterPro" id="IPR003737">
    <property type="entry name" value="GlcNAc_PI_deacetylase-related"/>
</dbReference>
<dbReference type="InterPro" id="IPR024078">
    <property type="entry name" value="LmbE-like_dom_sf"/>
</dbReference>
<evidence type="ECO:0000313" key="2">
    <source>
        <dbReference type="EMBL" id="SDI57502.1"/>
    </source>
</evidence>
<keyword evidence="3" id="KW-1185">Reference proteome</keyword>
<evidence type="ECO:0000313" key="3">
    <source>
        <dbReference type="Proteomes" id="UP000199258"/>
    </source>
</evidence>
<proteinExistence type="predicted"/>
<evidence type="ECO:0000256" key="1">
    <source>
        <dbReference type="ARBA" id="ARBA00022833"/>
    </source>
</evidence>
<accession>A0A1G8LP63</accession>
<dbReference type="GO" id="GO:0016137">
    <property type="term" value="P:glycoside metabolic process"/>
    <property type="evidence" value="ECO:0007669"/>
    <property type="project" value="UniProtKB-ARBA"/>
</dbReference>
<gene>
    <name evidence="2" type="ORF">SAMN04488693_11470</name>
</gene>
<dbReference type="GO" id="GO:0016811">
    <property type="term" value="F:hydrolase activity, acting on carbon-nitrogen (but not peptide) bonds, in linear amides"/>
    <property type="evidence" value="ECO:0007669"/>
    <property type="project" value="TreeGrafter"/>
</dbReference>
<dbReference type="AlphaFoldDB" id="A0A1G8LP63"/>
<dbReference type="PANTHER" id="PTHR12993:SF28">
    <property type="entry name" value="LMBE FAMILY PROTEIN"/>
    <property type="match status" value="1"/>
</dbReference>
<sequence>MTLAEFPTDWQRALVLMAHPDDPEYGTSAAVAEWIAQGKDVRYVLATRGEAGIEGLPPEESGPLREAEQRAACDRVGVEVLEFLGYPDGRLTESLDLRHDLAAAIRRHRPDGVITLNQGDTWGPGTWNSEDHRALGRSVLNAVGDAANEWIFPDLEGPRHQVKWTAILSMNPTHAQQVSEESVDKAILSLAAHSRYLQALDSRPVEEQAAEQVRRAIARDVGGPAVSFELYGL</sequence>
<keyword evidence="1" id="KW-0862">Zinc</keyword>
<dbReference type="Gene3D" id="3.40.50.10320">
    <property type="entry name" value="LmbE-like"/>
    <property type="match status" value="1"/>
</dbReference>